<dbReference type="Gene3D" id="3.30.450.20">
    <property type="entry name" value="PAS domain"/>
    <property type="match status" value="1"/>
</dbReference>
<comment type="caution">
    <text evidence="5">The sequence shown here is derived from an EMBL/GenBank/DDBJ whole genome shotgun (WGS) entry which is preliminary data.</text>
</comment>
<dbReference type="PROSITE" id="PS50883">
    <property type="entry name" value="EAL"/>
    <property type="match status" value="1"/>
</dbReference>
<dbReference type="CDD" id="cd01948">
    <property type="entry name" value="EAL"/>
    <property type="match status" value="1"/>
</dbReference>
<sequence>MSARDAAVARFVRQWVRAVRQAGFQPLSAAELKTMLSGHTHRLLAALAGGTDDPGVGTDIGESLVRAGLTDPGAVRACLVTFGAPLRTLLAVLDADRDRVADRVTAVQADLAAGYAAALRGRTLVEQERIGQAVLRAHKETEQALWESEARFGALFRDAAIGIGIADVDGRIVRVNPALARLLGYTEDEVRALTVRDLVHRTDVPDMWVRYDEMVSGARDYVRMEKAYPRKDGSEVWTTVTVSLLRDDTGAPRYTVAMMEDVTERHRLQERLRYEATHDLLTGLPNRACFTERLTAAFQEPDNRVGLCYLDLDGFKRINDSLGHDVGDRLLVAIAGRLRRCAGESGHLVARMGGDEFVVLATGASQDDLIAVADRVLASLEHPVQAGTHQFRVSASIGIVTQQARDSGPAEILRAADLTLYRAKAAGRGRWLCYDAELNAVQVARYTLAEELPTALHRGEFGLLYQPLVEVGSGRLLGVEALLRWHHPRLGTLSPDVFIDLAEESGAIGPIGRWVLGEACARAAAWRRRFPSFVVSVNLATAQTYDPRLVGDVLTVLADTGLPPGSLQLELTESAMMAGSGAPMEALRTLAGHDIRIAIDDFGTGYSNLVYLRTLPVRVLKLARQFVDGLKDGGSPADAHIVATLIDLAHVLDLSVIAEGVETPEQLARLRELDCDAAQGWHLGRPVTAAAIDDLLTRDVRV</sequence>
<evidence type="ECO:0000313" key="6">
    <source>
        <dbReference type="Proteomes" id="UP000054537"/>
    </source>
</evidence>
<dbReference type="PROSITE" id="PS50887">
    <property type="entry name" value="GGDEF"/>
    <property type="match status" value="1"/>
</dbReference>
<feature type="domain" description="PAC" evidence="2">
    <location>
        <begin position="222"/>
        <end position="274"/>
    </location>
</feature>
<dbReference type="SUPFAM" id="SSF55785">
    <property type="entry name" value="PYP-like sensor domain (PAS domain)"/>
    <property type="match status" value="1"/>
</dbReference>
<dbReference type="AlphaFoldDB" id="A0A0A6UNF7"/>
<dbReference type="InterPro" id="IPR000700">
    <property type="entry name" value="PAS-assoc_C"/>
</dbReference>
<dbReference type="InterPro" id="IPR035919">
    <property type="entry name" value="EAL_sf"/>
</dbReference>
<dbReference type="Pfam" id="PF00990">
    <property type="entry name" value="GGDEF"/>
    <property type="match status" value="1"/>
</dbReference>
<dbReference type="SMART" id="SM00086">
    <property type="entry name" value="PAC"/>
    <property type="match status" value="1"/>
</dbReference>
<feature type="domain" description="PAS" evidence="1">
    <location>
        <begin position="148"/>
        <end position="218"/>
    </location>
</feature>
<dbReference type="RefSeq" id="WP_043526735.1">
    <property type="nucleotide sequence ID" value="NZ_BAABKU010000045.1"/>
</dbReference>
<dbReference type="PANTHER" id="PTHR44757:SF2">
    <property type="entry name" value="BIOFILM ARCHITECTURE MAINTENANCE PROTEIN MBAA"/>
    <property type="match status" value="1"/>
</dbReference>
<dbReference type="PROSITE" id="PS50113">
    <property type="entry name" value="PAC"/>
    <property type="match status" value="1"/>
</dbReference>
<dbReference type="SUPFAM" id="SSF141868">
    <property type="entry name" value="EAL domain-like"/>
    <property type="match status" value="1"/>
</dbReference>
<dbReference type="Gene3D" id="3.20.20.450">
    <property type="entry name" value="EAL domain"/>
    <property type="match status" value="1"/>
</dbReference>
<dbReference type="SMART" id="SM00052">
    <property type="entry name" value="EAL"/>
    <property type="match status" value="1"/>
</dbReference>
<dbReference type="CDD" id="cd01949">
    <property type="entry name" value="GGDEF"/>
    <property type="match status" value="1"/>
</dbReference>
<dbReference type="InterPro" id="IPR001633">
    <property type="entry name" value="EAL_dom"/>
</dbReference>
<dbReference type="Pfam" id="PF13426">
    <property type="entry name" value="PAS_9"/>
    <property type="match status" value="1"/>
</dbReference>
<evidence type="ECO:0008006" key="7">
    <source>
        <dbReference type="Google" id="ProtNLM"/>
    </source>
</evidence>
<evidence type="ECO:0000259" key="4">
    <source>
        <dbReference type="PROSITE" id="PS50887"/>
    </source>
</evidence>
<name>A0A0A6UNF7_ACTUT</name>
<dbReference type="NCBIfam" id="TIGR00254">
    <property type="entry name" value="GGDEF"/>
    <property type="match status" value="1"/>
</dbReference>
<dbReference type="CDD" id="cd00130">
    <property type="entry name" value="PAS"/>
    <property type="match status" value="1"/>
</dbReference>
<proteinExistence type="predicted"/>
<protein>
    <recommendedName>
        <fullName evidence="7">Diguanylate phosphodiesterase</fullName>
    </recommendedName>
</protein>
<dbReference type="InterPro" id="IPR029787">
    <property type="entry name" value="Nucleotide_cyclase"/>
</dbReference>
<dbReference type="STRING" id="1869.MB27_20540"/>
<evidence type="ECO:0000259" key="2">
    <source>
        <dbReference type="PROSITE" id="PS50113"/>
    </source>
</evidence>
<dbReference type="Pfam" id="PF00563">
    <property type="entry name" value="EAL"/>
    <property type="match status" value="1"/>
</dbReference>
<dbReference type="NCBIfam" id="TIGR00229">
    <property type="entry name" value="sensory_box"/>
    <property type="match status" value="1"/>
</dbReference>
<feature type="domain" description="GGDEF" evidence="4">
    <location>
        <begin position="303"/>
        <end position="436"/>
    </location>
</feature>
<dbReference type="PANTHER" id="PTHR44757">
    <property type="entry name" value="DIGUANYLATE CYCLASE DGCP"/>
    <property type="match status" value="1"/>
</dbReference>
<dbReference type="InterPro" id="IPR001610">
    <property type="entry name" value="PAC"/>
</dbReference>
<dbReference type="SMART" id="SM00267">
    <property type="entry name" value="GGDEF"/>
    <property type="match status" value="1"/>
</dbReference>
<evidence type="ECO:0000259" key="1">
    <source>
        <dbReference type="PROSITE" id="PS50112"/>
    </source>
</evidence>
<dbReference type="SMART" id="SM00091">
    <property type="entry name" value="PAS"/>
    <property type="match status" value="1"/>
</dbReference>
<dbReference type="Proteomes" id="UP000054537">
    <property type="component" value="Unassembled WGS sequence"/>
</dbReference>
<dbReference type="EMBL" id="JRTT01000023">
    <property type="protein sequence ID" value="KHD75829.1"/>
    <property type="molecule type" value="Genomic_DNA"/>
</dbReference>
<gene>
    <name evidence="5" type="ORF">MB27_20540</name>
</gene>
<dbReference type="Gene3D" id="3.30.70.270">
    <property type="match status" value="1"/>
</dbReference>
<dbReference type="InterPro" id="IPR000160">
    <property type="entry name" value="GGDEF_dom"/>
</dbReference>
<keyword evidence="6" id="KW-1185">Reference proteome</keyword>
<dbReference type="OrthoDB" id="23692at2"/>
<reference evidence="5 6" key="1">
    <citation type="submission" date="2014-10" db="EMBL/GenBank/DDBJ databases">
        <title>Draft genome sequence of Actinoplanes utahensis NRRL 12052.</title>
        <authorList>
            <person name="Velasco-Bucheli B."/>
            <person name="del Cerro C."/>
            <person name="Hormigo D."/>
            <person name="Garcia J.L."/>
            <person name="Acebal C."/>
            <person name="Arroyo M."/>
            <person name="de la Mata I."/>
        </authorList>
    </citation>
    <scope>NUCLEOTIDE SEQUENCE [LARGE SCALE GENOMIC DNA]</scope>
    <source>
        <strain evidence="5 6">NRRL 12052</strain>
    </source>
</reference>
<dbReference type="InterPro" id="IPR035965">
    <property type="entry name" value="PAS-like_dom_sf"/>
</dbReference>
<dbReference type="eggNOG" id="COG5001">
    <property type="taxonomic scope" value="Bacteria"/>
</dbReference>
<dbReference type="InterPro" id="IPR052155">
    <property type="entry name" value="Biofilm_reg_signaling"/>
</dbReference>
<dbReference type="InterPro" id="IPR043128">
    <property type="entry name" value="Rev_trsase/Diguanyl_cyclase"/>
</dbReference>
<evidence type="ECO:0000259" key="3">
    <source>
        <dbReference type="PROSITE" id="PS50883"/>
    </source>
</evidence>
<dbReference type="InterPro" id="IPR000014">
    <property type="entry name" value="PAS"/>
</dbReference>
<feature type="domain" description="EAL" evidence="3">
    <location>
        <begin position="445"/>
        <end position="700"/>
    </location>
</feature>
<evidence type="ECO:0000313" key="5">
    <source>
        <dbReference type="EMBL" id="KHD75829.1"/>
    </source>
</evidence>
<dbReference type="SUPFAM" id="SSF55073">
    <property type="entry name" value="Nucleotide cyclase"/>
    <property type="match status" value="1"/>
</dbReference>
<accession>A0A0A6UNF7</accession>
<dbReference type="PROSITE" id="PS50112">
    <property type="entry name" value="PAS"/>
    <property type="match status" value="1"/>
</dbReference>
<organism evidence="5 6">
    <name type="scientific">Actinoplanes utahensis</name>
    <dbReference type="NCBI Taxonomy" id="1869"/>
    <lineage>
        <taxon>Bacteria</taxon>
        <taxon>Bacillati</taxon>
        <taxon>Actinomycetota</taxon>
        <taxon>Actinomycetes</taxon>
        <taxon>Micromonosporales</taxon>
        <taxon>Micromonosporaceae</taxon>
        <taxon>Actinoplanes</taxon>
    </lineage>
</organism>